<keyword evidence="2" id="KW-1185">Reference proteome</keyword>
<comment type="caution">
    <text evidence="1">The sequence shown here is derived from an EMBL/GenBank/DDBJ whole genome shotgun (WGS) entry which is preliminary data.</text>
</comment>
<proteinExistence type="predicted"/>
<dbReference type="AlphaFoldDB" id="A0AAV1JVD9"/>
<name>A0AAV1JVD9_9NEOP</name>
<dbReference type="Proteomes" id="UP001497472">
    <property type="component" value="Unassembled WGS sequence"/>
</dbReference>
<gene>
    <name evidence="1" type="ORF">LNINA_LOCUS11450</name>
</gene>
<accession>A0AAV1JVD9</accession>
<dbReference type="EMBL" id="CAVLEF010000144">
    <property type="protein sequence ID" value="CAK1552405.1"/>
    <property type="molecule type" value="Genomic_DNA"/>
</dbReference>
<sequence length="349" mass="40886">MSVKEDNYASKIICDRFNRHTSHSFKCNKFVRKPNPVKKVVLSKNIEAKDRKSCSTGIINSTPCEKNKISKSDCILDTSRTKIDFCKRCGDVEPIKPIVAKKEHNSKSKHNSIHQHYVNKNFYQSTESVPDSTVKRVYLDTICEQSEVNDSKDTIFRIYEESSDDDCYFDPNEKNNFENLKEFRSENFFECHSAKSRLEASVRCDEKHKCVYRFYLNERLFPVPFNTDFNENIRCMRCNLPLKNKQDLTTNGMIQAKVKLDGEVQDMILMLPVKEHLIIKEKRKERKRSTDLNSVFFGIVKLDFNGDSIFNRSLPDDSLALKYQKGYRKFDDRNDYTYNDTDDNDVVII</sequence>
<evidence type="ECO:0000313" key="2">
    <source>
        <dbReference type="Proteomes" id="UP001497472"/>
    </source>
</evidence>
<reference evidence="1 2" key="1">
    <citation type="submission" date="2023-11" db="EMBL/GenBank/DDBJ databases">
        <authorList>
            <person name="Okamura Y."/>
        </authorList>
    </citation>
    <scope>NUCLEOTIDE SEQUENCE [LARGE SCALE GENOMIC DNA]</scope>
</reference>
<organism evidence="1 2">
    <name type="scientific">Leptosia nina</name>
    <dbReference type="NCBI Taxonomy" id="320188"/>
    <lineage>
        <taxon>Eukaryota</taxon>
        <taxon>Metazoa</taxon>
        <taxon>Ecdysozoa</taxon>
        <taxon>Arthropoda</taxon>
        <taxon>Hexapoda</taxon>
        <taxon>Insecta</taxon>
        <taxon>Pterygota</taxon>
        <taxon>Neoptera</taxon>
        <taxon>Endopterygota</taxon>
        <taxon>Lepidoptera</taxon>
        <taxon>Glossata</taxon>
        <taxon>Ditrysia</taxon>
        <taxon>Papilionoidea</taxon>
        <taxon>Pieridae</taxon>
        <taxon>Pierinae</taxon>
        <taxon>Leptosia</taxon>
    </lineage>
</organism>
<protein>
    <submittedName>
        <fullName evidence="1">Uncharacterized protein</fullName>
    </submittedName>
</protein>
<evidence type="ECO:0000313" key="1">
    <source>
        <dbReference type="EMBL" id="CAK1552405.1"/>
    </source>
</evidence>